<evidence type="ECO:0000313" key="2">
    <source>
        <dbReference type="Proteomes" id="UP000652761"/>
    </source>
</evidence>
<gene>
    <name evidence="1" type="ORF">Taro_010676</name>
</gene>
<organism evidence="1 2">
    <name type="scientific">Colocasia esculenta</name>
    <name type="common">Wild taro</name>
    <name type="synonym">Arum esculentum</name>
    <dbReference type="NCBI Taxonomy" id="4460"/>
    <lineage>
        <taxon>Eukaryota</taxon>
        <taxon>Viridiplantae</taxon>
        <taxon>Streptophyta</taxon>
        <taxon>Embryophyta</taxon>
        <taxon>Tracheophyta</taxon>
        <taxon>Spermatophyta</taxon>
        <taxon>Magnoliopsida</taxon>
        <taxon>Liliopsida</taxon>
        <taxon>Araceae</taxon>
        <taxon>Aroideae</taxon>
        <taxon>Colocasieae</taxon>
        <taxon>Colocasia</taxon>
    </lineage>
</organism>
<dbReference type="EMBL" id="NMUH01000389">
    <property type="protein sequence ID" value="MQL78238.1"/>
    <property type="molecule type" value="Genomic_DNA"/>
</dbReference>
<dbReference type="Proteomes" id="UP000652761">
    <property type="component" value="Unassembled WGS sequence"/>
</dbReference>
<accession>A0A843U3N4</accession>
<proteinExistence type="predicted"/>
<sequence>MLAAIPLDADSSWRPPMLMPAWGWRHHRLTATWFYLVCATARDSSPLTPFSQPCNVYSRSQLEYLDKTVELSFFGQPKREKLKSHHYPMCEARHRRDHNTPWAQVKSMFDTKSLFKESRCSI</sequence>
<evidence type="ECO:0000313" key="1">
    <source>
        <dbReference type="EMBL" id="MQL78238.1"/>
    </source>
</evidence>
<protein>
    <submittedName>
        <fullName evidence="1">Uncharacterized protein</fullName>
    </submittedName>
</protein>
<keyword evidence="2" id="KW-1185">Reference proteome</keyword>
<dbReference type="AlphaFoldDB" id="A0A843U3N4"/>
<comment type="caution">
    <text evidence="1">The sequence shown here is derived from an EMBL/GenBank/DDBJ whole genome shotgun (WGS) entry which is preliminary data.</text>
</comment>
<name>A0A843U3N4_COLES</name>
<reference evidence="1" key="1">
    <citation type="submission" date="2017-07" db="EMBL/GenBank/DDBJ databases">
        <title>Taro Niue Genome Assembly and Annotation.</title>
        <authorList>
            <person name="Atibalentja N."/>
            <person name="Keating K."/>
            <person name="Fields C.J."/>
        </authorList>
    </citation>
    <scope>NUCLEOTIDE SEQUENCE</scope>
    <source>
        <strain evidence="1">Niue_2</strain>
        <tissue evidence="1">Leaf</tissue>
    </source>
</reference>